<keyword evidence="6" id="KW-0408">Iron</keyword>
<name>A0A7T0FZ62_9BACT</name>
<evidence type="ECO:0000256" key="2">
    <source>
        <dbReference type="ARBA" id="ARBA00022603"/>
    </source>
</evidence>
<accession>A0A7T0FZ62</accession>
<dbReference type="SFLD" id="SFLDS00029">
    <property type="entry name" value="Radical_SAM"/>
    <property type="match status" value="1"/>
</dbReference>
<dbReference type="SFLD" id="SFLDG01123">
    <property type="entry name" value="methyltransferase_(Class_B)"/>
    <property type="match status" value="1"/>
</dbReference>
<dbReference type="GO" id="GO:0003824">
    <property type="term" value="F:catalytic activity"/>
    <property type="evidence" value="ECO:0007669"/>
    <property type="project" value="InterPro"/>
</dbReference>
<dbReference type="InterPro" id="IPR034466">
    <property type="entry name" value="Methyltransferase_Class_B"/>
</dbReference>
<dbReference type="EMBL" id="CP048685">
    <property type="protein sequence ID" value="QPJ60994.1"/>
    <property type="molecule type" value="Genomic_DNA"/>
</dbReference>
<dbReference type="InterPro" id="IPR036724">
    <property type="entry name" value="Cobalamin-bd_sf"/>
</dbReference>
<organism evidence="10 11">
    <name type="scientific">Candidatus Nitronauta litoralis</name>
    <dbReference type="NCBI Taxonomy" id="2705533"/>
    <lineage>
        <taxon>Bacteria</taxon>
        <taxon>Pseudomonadati</taxon>
        <taxon>Nitrospinota/Tectimicrobiota group</taxon>
        <taxon>Nitrospinota</taxon>
        <taxon>Nitrospinia</taxon>
        <taxon>Nitrospinales</taxon>
        <taxon>Nitrospinaceae</taxon>
        <taxon>Candidatus Nitronauta</taxon>
    </lineage>
</organism>
<dbReference type="GO" id="GO:0051539">
    <property type="term" value="F:4 iron, 4 sulfur cluster binding"/>
    <property type="evidence" value="ECO:0007669"/>
    <property type="project" value="UniProtKB-KW"/>
</dbReference>
<keyword evidence="7" id="KW-0411">Iron-sulfur</keyword>
<dbReference type="GO" id="GO:0031419">
    <property type="term" value="F:cobalamin binding"/>
    <property type="evidence" value="ECO:0007669"/>
    <property type="project" value="InterPro"/>
</dbReference>
<evidence type="ECO:0000256" key="1">
    <source>
        <dbReference type="ARBA" id="ARBA00001966"/>
    </source>
</evidence>
<dbReference type="PANTHER" id="PTHR43409">
    <property type="entry name" value="ANAEROBIC MAGNESIUM-PROTOPORPHYRIN IX MONOMETHYL ESTER CYCLASE-RELATED"/>
    <property type="match status" value="1"/>
</dbReference>
<dbReference type="PROSITE" id="PS51257">
    <property type="entry name" value="PROKAR_LIPOPROTEIN"/>
    <property type="match status" value="1"/>
</dbReference>
<dbReference type="KEGG" id="nli:G3M70_03450"/>
<evidence type="ECO:0000259" key="9">
    <source>
        <dbReference type="PROSITE" id="PS51918"/>
    </source>
</evidence>
<evidence type="ECO:0000256" key="6">
    <source>
        <dbReference type="ARBA" id="ARBA00023004"/>
    </source>
</evidence>
<dbReference type="SMART" id="SM00729">
    <property type="entry name" value="Elp3"/>
    <property type="match status" value="1"/>
</dbReference>
<proteinExistence type="predicted"/>
<dbReference type="PROSITE" id="PS51332">
    <property type="entry name" value="B12_BINDING"/>
    <property type="match status" value="1"/>
</dbReference>
<dbReference type="Pfam" id="PF04055">
    <property type="entry name" value="Radical_SAM"/>
    <property type="match status" value="1"/>
</dbReference>
<keyword evidence="4" id="KW-0949">S-adenosyl-L-methionine</keyword>
<dbReference type="AlphaFoldDB" id="A0A7T0FZ62"/>
<dbReference type="SUPFAM" id="SSF52242">
    <property type="entry name" value="Cobalamin (vitamin B12)-binding domain"/>
    <property type="match status" value="1"/>
</dbReference>
<evidence type="ECO:0000313" key="11">
    <source>
        <dbReference type="Proteomes" id="UP000594688"/>
    </source>
</evidence>
<keyword evidence="3" id="KW-0808">Transferase</keyword>
<dbReference type="PANTHER" id="PTHR43409:SF7">
    <property type="entry name" value="BLL1977 PROTEIN"/>
    <property type="match status" value="1"/>
</dbReference>
<gene>
    <name evidence="10" type="ORF">G3M70_03450</name>
</gene>
<comment type="cofactor">
    <cofactor evidence="1">
        <name>[4Fe-4S] cluster</name>
        <dbReference type="ChEBI" id="CHEBI:49883"/>
    </cofactor>
</comment>
<dbReference type="Gene3D" id="3.40.50.280">
    <property type="entry name" value="Cobalamin-binding domain"/>
    <property type="match status" value="1"/>
</dbReference>
<dbReference type="InterPro" id="IPR006158">
    <property type="entry name" value="Cobalamin-bd"/>
</dbReference>
<evidence type="ECO:0000256" key="3">
    <source>
        <dbReference type="ARBA" id="ARBA00022679"/>
    </source>
</evidence>
<keyword evidence="5" id="KW-0479">Metal-binding</keyword>
<protein>
    <submittedName>
        <fullName evidence="10">B12-binding domain-containing radical SAM protein</fullName>
    </submittedName>
</protein>
<dbReference type="InterPro" id="IPR007197">
    <property type="entry name" value="rSAM"/>
</dbReference>
<dbReference type="SFLD" id="SFLDG01082">
    <property type="entry name" value="B12-binding_domain_containing"/>
    <property type="match status" value="1"/>
</dbReference>
<dbReference type="InterPro" id="IPR051198">
    <property type="entry name" value="BchE-like"/>
</dbReference>
<dbReference type="SUPFAM" id="SSF102114">
    <property type="entry name" value="Radical SAM enzymes"/>
    <property type="match status" value="1"/>
</dbReference>
<feature type="domain" description="B12-binding" evidence="8">
    <location>
        <begin position="170"/>
        <end position="261"/>
    </location>
</feature>
<sequence length="711" mass="80890">MKVTLIYPPDRNFPGNPYSSLPALSSCLKEKGHDTALHDVNLEVFLELVNTDVLTSHYDRLNERMHYLGIKHSLEPAEATEYQSLVQQLSIPRECLENAQAGLEIMKNAESFYEPDQFNRAYDDLRSTLRFYFGEHPLDNAANPDVVNRLMDRLQQPMDDPITTALQNGIIDTILTEKPGLIGISIPFMVSYWEGMRLAKLFKEKAPHIPIIIGGALIENHEAIFTGDPRLFELFDFVMVGDGDLALPNLATALENGSDLKEVSNLYYKDEKGNWAFTVHERLNDLSSLPAPDFAGMALTDYPAPEVGATFQTSRGCYYGKCTFCSESFRENYRLRKPERVFDDMVHIHNTTGIRHFYFWDSLCPPRTLKYVAEQVKEKNLPFIWFAETKMEKAYLPPEFMQNLADGGCRFLQFGFESASQRVLDLIDKDNDLKEVDQVLDNMANAGIMACMTWFIGFPTETEGEARLTFDYIRSHGPNIALSAYCGVYHLLPDQPLFYHQKKLGIEVEQNEHGGYVYTYLDGSSPYDKTEYHQAYEARSDSKLLHHGGYLLYADHSPEKLVELTGAYRSGTIVRHIPDLKRTNVVFNDAAVLKQFPRDFTQDFSMPPQPFTLVYHKMSGEIFRLRGREISALKKCREPMTSENLRSALGVEWNEMSDILTKLSHRGLLRFVGQVEQFKIEPAAARFAGSGYLLDEVPSNTMETKSVSTSA</sequence>
<evidence type="ECO:0000259" key="8">
    <source>
        <dbReference type="PROSITE" id="PS51332"/>
    </source>
</evidence>
<dbReference type="InterPro" id="IPR058240">
    <property type="entry name" value="rSAM_sf"/>
</dbReference>
<dbReference type="InterPro" id="IPR006638">
    <property type="entry name" value="Elp3/MiaA/NifB-like_rSAM"/>
</dbReference>
<evidence type="ECO:0000256" key="4">
    <source>
        <dbReference type="ARBA" id="ARBA00022691"/>
    </source>
</evidence>
<evidence type="ECO:0000256" key="7">
    <source>
        <dbReference type="ARBA" id="ARBA00023014"/>
    </source>
</evidence>
<dbReference type="GO" id="GO:0046872">
    <property type="term" value="F:metal ion binding"/>
    <property type="evidence" value="ECO:0007669"/>
    <property type="project" value="UniProtKB-KW"/>
</dbReference>
<reference evidence="10 11" key="1">
    <citation type="submission" date="2020-02" db="EMBL/GenBank/DDBJ databases">
        <title>Genomic and physiological characterization of two novel Nitrospinaceae genera.</title>
        <authorList>
            <person name="Mueller A.J."/>
            <person name="Jung M.-Y."/>
            <person name="Strachan C.R."/>
            <person name="Herbold C.W."/>
            <person name="Kirkegaard R.H."/>
            <person name="Daims H."/>
        </authorList>
    </citation>
    <scope>NUCLEOTIDE SEQUENCE [LARGE SCALE GENOMIC DNA]</scope>
    <source>
        <strain evidence="10">EB</strain>
    </source>
</reference>
<dbReference type="Proteomes" id="UP000594688">
    <property type="component" value="Chromosome"/>
</dbReference>
<feature type="domain" description="Radical SAM core" evidence="9">
    <location>
        <begin position="303"/>
        <end position="526"/>
    </location>
</feature>
<dbReference type="Gene3D" id="3.80.30.20">
    <property type="entry name" value="tm_1862 like domain"/>
    <property type="match status" value="1"/>
</dbReference>
<evidence type="ECO:0000313" key="10">
    <source>
        <dbReference type="EMBL" id="QPJ60994.1"/>
    </source>
</evidence>
<evidence type="ECO:0000256" key="5">
    <source>
        <dbReference type="ARBA" id="ARBA00022723"/>
    </source>
</evidence>
<dbReference type="InterPro" id="IPR023404">
    <property type="entry name" value="rSAM_horseshoe"/>
</dbReference>
<dbReference type="PROSITE" id="PS51918">
    <property type="entry name" value="RADICAL_SAM"/>
    <property type="match status" value="1"/>
</dbReference>
<keyword evidence="2" id="KW-0489">Methyltransferase</keyword>